<evidence type="ECO:0000259" key="1">
    <source>
        <dbReference type="Pfam" id="PF00814"/>
    </source>
</evidence>
<organism evidence="2 3">
    <name type="scientific">Nocardioides albertanoniae</name>
    <dbReference type="NCBI Taxonomy" id="1175486"/>
    <lineage>
        <taxon>Bacteria</taxon>
        <taxon>Bacillati</taxon>
        <taxon>Actinomycetota</taxon>
        <taxon>Actinomycetes</taxon>
        <taxon>Propionibacteriales</taxon>
        <taxon>Nocardioidaceae</taxon>
        <taxon>Nocardioides</taxon>
    </lineage>
</organism>
<dbReference type="RefSeq" id="WP_141782030.1">
    <property type="nucleotide sequence ID" value="NZ_VFOV01000001.1"/>
</dbReference>
<dbReference type="NCBIfam" id="TIGR03725">
    <property type="entry name" value="T6A_YeaZ"/>
    <property type="match status" value="1"/>
</dbReference>
<protein>
    <submittedName>
        <fullName evidence="2">tRNA threonylcarbamoyl adenosine modification protein YeaZ</fullName>
    </submittedName>
</protein>
<dbReference type="OrthoDB" id="9809995at2"/>
<keyword evidence="3" id="KW-1185">Reference proteome</keyword>
<gene>
    <name evidence="2" type="ORF">FB381_4174</name>
</gene>
<accession>A0A543ACB3</accession>
<proteinExistence type="predicted"/>
<dbReference type="PANTHER" id="PTHR11735:SF11">
    <property type="entry name" value="TRNA THREONYLCARBAMOYLADENOSINE BIOSYNTHESIS PROTEIN TSAB"/>
    <property type="match status" value="1"/>
</dbReference>
<dbReference type="AlphaFoldDB" id="A0A543ACB3"/>
<name>A0A543ACB3_9ACTN</name>
<dbReference type="InterPro" id="IPR000905">
    <property type="entry name" value="Gcp-like_dom"/>
</dbReference>
<dbReference type="GO" id="GO:0002949">
    <property type="term" value="P:tRNA threonylcarbamoyladenosine modification"/>
    <property type="evidence" value="ECO:0007669"/>
    <property type="project" value="InterPro"/>
</dbReference>
<reference evidence="2 3" key="1">
    <citation type="submission" date="2019-06" db="EMBL/GenBank/DDBJ databases">
        <title>Sequencing the genomes of 1000 actinobacteria strains.</title>
        <authorList>
            <person name="Klenk H.-P."/>
        </authorList>
    </citation>
    <scope>NUCLEOTIDE SEQUENCE [LARGE SCALE GENOMIC DNA]</scope>
    <source>
        <strain evidence="2 3">DSM 25218</strain>
    </source>
</reference>
<dbReference type="Proteomes" id="UP000320209">
    <property type="component" value="Unassembled WGS sequence"/>
</dbReference>
<dbReference type="Pfam" id="PF00814">
    <property type="entry name" value="TsaD"/>
    <property type="match status" value="1"/>
</dbReference>
<dbReference type="PANTHER" id="PTHR11735">
    <property type="entry name" value="TRNA N6-ADENOSINE THREONYLCARBAMOYLTRANSFERASE"/>
    <property type="match status" value="1"/>
</dbReference>
<evidence type="ECO:0000313" key="3">
    <source>
        <dbReference type="Proteomes" id="UP000320209"/>
    </source>
</evidence>
<dbReference type="InterPro" id="IPR022496">
    <property type="entry name" value="T6A_TsaB"/>
</dbReference>
<comment type="caution">
    <text evidence="2">The sequence shown here is derived from an EMBL/GenBank/DDBJ whole genome shotgun (WGS) entry which is preliminary data.</text>
</comment>
<dbReference type="SUPFAM" id="SSF53067">
    <property type="entry name" value="Actin-like ATPase domain"/>
    <property type="match status" value="2"/>
</dbReference>
<feature type="domain" description="Gcp-like" evidence="1">
    <location>
        <begin position="33"/>
        <end position="155"/>
    </location>
</feature>
<dbReference type="Gene3D" id="3.30.420.40">
    <property type="match status" value="2"/>
</dbReference>
<dbReference type="InterPro" id="IPR043129">
    <property type="entry name" value="ATPase_NBD"/>
</dbReference>
<evidence type="ECO:0000313" key="2">
    <source>
        <dbReference type="EMBL" id="TQL70245.1"/>
    </source>
</evidence>
<dbReference type="GO" id="GO:0005829">
    <property type="term" value="C:cytosol"/>
    <property type="evidence" value="ECO:0007669"/>
    <property type="project" value="TreeGrafter"/>
</dbReference>
<sequence>MLLAFDTATPQVTVALHDGDDVVAETASDRTMKHGEQLAPMLSAIMAEAGIARQDLTAIAVGAGPGPFTGLRVGLVTARTLGFALEIPVYAACSLDVLAVEAVSGGPVSTGAGGREDGRFFVAIDARRKEVYLASYDADGARLEGPAVARPAEVATTAPVVGEGALLYPEAFPLPTGPLRPSAGWLARAVAEERVELMDPEPLYLRRPDAVEQAARKPADQTSVAR</sequence>
<dbReference type="EMBL" id="VFOV01000001">
    <property type="protein sequence ID" value="TQL70245.1"/>
    <property type="molecule type" value="Genomic_DNA"/>
</dbReference>
<dbReference type="CDD" id="cd24032">
    <property type="entry name" value="ASKHA_NBD_TsaB"/>
    <property type="match status" value="1"/>
</dbReference>